<name>A0ABS3CVC9_9ALTE</name>
<feature type="domain" description="N-acetyltransferase" evidence="1">
    <location>
        <begin position="10"/>
        <end position="160"/>
    </location>
</feature>
<dbReference type="CDD" id="cd04301">
    <property type="entry name" value="NAT_SF"/>
    <property type="match status" value="1"/>
</dbReference>
<evidence type="ECO:0000313" key="2">
    <source>
        <dbReference type="EMBL" id="MBN7820560.1"/>
    </source>
</evidence>
<reference evidence="2 3" key="1">
    <citation type="submission" date="2021-03" db="EMBL/GenBank/DDBJ databases">
        <title>novel species isolated from a fishpond in China.</title>
        <authorList>
            <person name="Lu H."/>
            <person name="Cai Z."/>
        </authorList>
    </citation>
    <scope>NUCLEOTIDE SEQUENCE [LARGE SCALE GENOMIC DNA]</scope>
    <source>
        <strain evidence="2 3">Y57</strain>
    </source>
</reference>
<dbReference type="InterPro" id="IPR016181">
    <property type="entry name" value="Acyl_CoA_acyltransferase"/>
</dbReference>
<dbReference type="SUPFAM" id="SSF55729">
    <property type="entry name" value="Acyl-CoA N-acyltransferases (Nat)"/>
    <property type="match status" value="1"/>
</dbReference>
<evidence type="ECO:0000313" key="3">
    <source>
        <dbReference type="Proteomes" id="UP000663992"/>
    </source>
</evidence>
<dbReference type="InterPro" id="IPR000182">
    <property type="entry name" value="GNAT_dom"/>
</dbReference>
<accession>A0ABS3CVC9</accession>
<dbReference type="Pfam" id="PF13302">
    <property type="entry name" value="Acetyltransf_3"/>
    <property type="match status" value="1"/>
</dbReference>
<dbReference type="Gene3D" id="3.40.630.30">
    <property type="match status" value="1"/>
</dbReference>
<dbReference type="EMBL" id="JAFKCS010000010">
    <property type="protein sequence ID" value="MBN7820560.1"/>
    <property type="molecule type" value="Genomic_DNA"/>
</dbReference>
<comment type="caution">
    <text evidence="2">The sequence shown here is derived from an EMBL/GenBank/DDBJ whole genome shotgun (WGS) entry which is preliminary data.</text>
</comment>
<evidence type="ECO:0000259" key="1">
    <source>
        <dbReference type="PROSITE" id="PS51186"/>
    </source>
</evidence>
<keyword evidence="3" id="KW-1185">Reference proteome</keyword>
<protein>
    <submittedName>
        <fullName evidence="2">GNAT family N-acetyltransferase</fullName>
    </submittedName>
</protein>
<proteinExistence type="predicted"/>
<dbReference type="PANTHER" id="PTHR43792">
    <property type="entry name" value="GNAT FAMILY, PUTATIVE (AFU_ORTHOLOGUE AFUA_3G00765)-RELATED-RELATED"/>
    <property type="match status" value="1"/>
</dbReference>
<dbReference type="RefSeq" id="WP_206594396.1">
    <property type="nucleotide sequence ID" value="NZ_JAFKCS010000010.1"/>
</dbReference>
<dbReference type="PROSITE" id="PS51186">
    <property type="entry name" value="GNAT"/>
    <property type="match status" value="1"/>
</dbReference>
<dbReference type="PANTHER" id="PTHR43792:SF9">
    <property type="entry name" value="RIBOSOMAL-PROTEIN-ALANINE ACETYLTRANSFERASE"/>
    <property type="match status" value="1"/>
</dbReference>
<sequence>MLPTLGGHRLYLRHIIPSDVDALLGVYADPKTMRFAADPVFTDTTMMQKMLQSVACLYASGESFEWAIVLKESGLLIGTCGLHSFNTARNQCEVGCLLGSAYWGKGLMQEALSTLIPYAREIGIQRLLADIDQQNLQARRFFIKQGFQLQGDNGFWLALV</sequence>
<dbReference type="InterPro" id="IPR051531">
    <property type="entry name" value="N-acetyltransferase"/>
</dbReference>
<organism evidence="2 3">
    <name type="scientific">Bowmanella yangjiangensis</name>
    <dbReference type="NCBI Taxonomy" id="2811230"/>
    <lineage>
        <taxon>Bacteria</taxon>
        <taxon>Pseudomonadati</taxon>
        <taxon>Pseudomonadota</taxon>
        <taxon>Gammaproteobacteria</taxon>
        <taxon>Alteromonadales</taxon>
        <taxon>Alteromonadaceae</taxon>
        <taxon>Bowmanella</taxon>
    </lineage>
</organism>
<dbReference type="Proteomes" id="UP000663992">
    <property type="component" value="Unassembled WGS sequence"/>
</dbReference>
<gene>
    <name evidence="2" type="ORF">J0A65_11830</name>
</gene>